<feature type="domain" description="C2H2-type" evidence="9">
    <location>
        <begin position="85"/>
        <end position="112"/>
    </location>
</feature>
<name>A0AAN7LLU0_TRANT</name>
<reference evidence="10 11" key="1">
    <citation type="journal article" date="2023" name="Hortic Res">
        <title>Pangenome of water caltrop reveals structural variations and asymmetric subgenome divergence after allopolyploidization.</title>
        <authorList>
            <person name="Zhang X."/>
            <person name="Chen Y."/>
            <person name="Wang L."/>
            <person name="Yuan Y."/>
            <person name="Fang M."/>
            <person name="Shi L."/>
            <person name="Lu R."/>
            <person name="Comes H.P."/>
            <person name="Ma Y."/>
            <person name="Chen Y."/>
            <person name="Huang G."/>
            <person name="Zhou Y."/>
            <person name="Zheng Z."/>
            <person name="Qiu Y."/>
        </authorList>
    </citation>
    <scope>NUCLEOTIDE SEQUENCE [LARGE SCALE GENOMIC DNA]</scope>
    <source>
        <strain evidence="10">F231</strain>
    </source>
</reference>
<feature type="compositionally biased region" description="Low complexity" evidence="8">
    <location>
        <begin position="108"/>
        <end position="132"/>
    </location>
</feature>
<dbReference type="PROSITE" id="PS50157">
    <property type="entry name" value="ZINC_FINGER_C2H2_2"/>
    <property type="match status" value="2"/>
</dbReference>
<dbReference type="GO" id="GO:0008270">
    <property type="term" value="F:zinc ion binding"/>
    <property type="evidence" value="ECO:0007669"/>
    <property type="project" value="UniProtKB-KW"/>
</dbReference>
<proteinExistence type="predicted"/>
<evidence type="ECO:0000313" key="11">
    <source>
        <dbReference type="Proteomes" id="UP001346149"/>
    </source>
</evidence>
<keyword evidence="6" id="KW-0804">Transcription</keyword>
<evidence type="ECO:0000259" key="9">
    <source>
        <dbReference type="PROSITE" id="PS50157"/>
    </source>
</evidence>
<keyword evidence="2" id="KW-0677">Repeat</keyword>
<keyword evidence="11" id="KW-1185">Reference proteome</keyword>
<evidence type="ECO:0000256" key="2">
    <source>
        <dbReference type="ARBA" id="ARBA00022737"/>
    </source>
</evidence>
<evidence type="ECO:0000313" key="10">
    <source>
        <dbReference type="EMBL" id="KAK4788115.1"/>
    </source>
</evidence>
<dbReference type="PROSITE" id="PS00028">
    <property type="entry name" value="ZINC_FINGER_C2H2_1"/>
    <property type="match status" value="2"/>
</dbReference>
<evidence type="ECO:0000256" key="4">
    <source>
        <dbReference type="ARBA" id="ARBA00022833"/>
    </source>
</evidence>
<dbReference type="PANTHER" id="PTHR45988:SF1">
    <property type="entry name" value="ZINC FINGER PROTEIN AZF2"/>
    <property type="match status" value="1"/>
</dbReference>
<keyword evidence="3 7" id="KW-0863">Zinc-finger</keyword>
<feature type="region of interest" description="Disordered" evidence="8">
    <location>
        <begin position="1"/>
        <end position="47"/>
    </location>
</feature>
<evidence type="ECO:0000256" key="1">
    <source>
        <dbReference type="ARBA" id="ARBA00022723"/>
    </source>
</evidence>
<dbReference type="GO" id="GO:0005634">
    <property type="term" value="C:nucleus"/>
    <property type="evidence" value="ECO:0007669"/>
    <property type="project" value="TreeGrafter"/>
</dbReference>
<organism evidence="10 11">
    <name type="scientific">Trapa natans</name>
    <name type="common">Water chestnut</name>
    <dbReference type="NCBI Taxonomy" id="22666"/>
    <lineage>
        <taxon>Eukaryota</taxon>
        <taxon>Viridiplantae</taxon>
        <taxon>Streptophyta</taxon>
        <taxon>Embryophyta</taxon>
        <taxon>Tracheophyta</taxon>
        <taxon>Spermatophyta</taxon>
        <taxon>Magnoliopsida</taxon>
        <taxon>eudicotyledons</taxon>
        <taxon>Gunneridae</taxon>
        <taxon>Pentapetalae</taxon>
        <taxon>rosids</taxon>
        <taxon>malvids</taxon>
        <taxon>Myrtales</taxon>
        <taxon>Lythraceae</taxon>
        <taxon>Trapa</taxon>
    </lineage>
</organism>
<evidence type="ECO:0000256" key="3">
    <source>
        <dbReference type="ARBA" id="ARBA00022771"/>
    </source>
</evidence>
<dbReference type="GO" id="GO:0000976">
    <property type="term" value="F:transcription cis-regulatory region binding"/>
    <property type="evidence" value="ECO:0007669"/>
    <property type="project" value="TreeGrafter"/>
</dbReference>
<dbReference type="Pfam" id="PF13912">
    <property type="entry name" value="zf-C2H2_6"/>
    <property type="match status" value="2"/>
</dbReference>
<dbReference type="Gene3D" id="3.30.160.60">
    <property type="entry name" value="Classic Zinc Finger"/>
    <property type="match status" value="1"/>
</dbReference>
<dbReference type="SMART" id="SM00355">
    <property type="entry name" value="ZnF_C2H2"/>
    <property type="match status" value="2"/>
</dbReference>
<sequence>MALEALDSPRAAGRSTSGKDRQLRELSAKGKRSKRRRSEDTSSDDIPASLSEENFYALCLIMLARGDGRATSERLVDPPAPRLSYKCSLCDKSFASYQALGGHKSSHGKPSSSSAPHAEASAATPSSSSGGSRVHECSICHKTFATGQALGGHKRCHYVGGSGNSGSASTSSGAVGGSAPSRISHLHMDFDLNMPPPVESSALEVVPMISPPRSQGSKSQRAAQKEELECPLSTKKRRLFLTGHGMCSPPPQD</sequence>
<feature type="region of interest" description="Disordered" evidence="8">
    <location>
        <begin position="210"/>
        <end position="230"/>
    </location>
</feature>
<protein>
    <recommendedName>
        <fullName evidence="9">C2H2-type domain-containing protein</fullName>
    </recommendedName>
</protein>
<dbReference type="InterPro" id="IPR044653">
    <property type="entry name" value="AZF1/2/3-like"/>
</dbReference>
<gene>
    <name evidence="10" type="ORF">SAY86_019434</name>
</gene>
<evidence type="ECO:0000256" key="7">
    <source>
        <dbReference type="PROSITE-ProRule" id="PRU00042"/>
    </source>
</evidence>
<dbReference type="EMBL" id="JAXQNO010000011">
    <property type="protein sequence ID" value="KAK4788115.1"/>
    <property type="molecule type" value="Genomic_DNA"/>
</dbReference>
<evidence type="ECO:0000256" key="6">
    <source>
        <dbReference type="ARBA" id="ARBA00023163"/>
    </source>
</evidence>
<feature type="compositionally biased region" description="Polar residues" evidence="8">
    <location>
        <begin position="212"/>
        <end position="222"/>
    </location>
</feature>
<dbReference type="PANTHER" id="PTHR45988">
    <property type="entry name" value="C2H2 TYPE ZINC FINGER TRANSCRIPTION FACTOR FAMILY-RELATED"/>
    <property type="match status" value="1"/>
</dbReference>
<dbReference type="SUPFAM" id="SSF57667">
    <property type="entry name" value="beta-beta-alpha zinc fingers"/>
    <property type="match status" value="1"/>
</dbReference>
<feature type="compositionally biased region" description="Basic and acidic residues" evidence="8">
    <location>
        <begin position="17"/>
        <end position="28"/>
    </location>
</feature>
<dbReference type="InterPro" id="IPR013087">
    <property type="entry name" value="Znf_C2H2_type"/>
</dbReference>
<keyword evidence="1" id="KW-0479">Metal-binding</keyword>
<evidence type="ECO:0000256" key="5">
    <source>
        <dbReference type="ARBA" id="ARBA00023015"/>
    </source>
</evidence>
<dbReference type="InterPro" id="IPR036236">
    <property type="entry name" value="Znf_C2H2_sf"/>
</dbReference>
<feature type="domain" description="C2H2-type" evidence="9">
    <location>
        <begin position="135"/>
        <end position="157"/>
    </location>
</feature>
<evidence type="ECO:0000256" key="8">
    <source>
        <dbReference type="SAM" id="MobiDB-lite"/>
    </source>
</evidence>
<accession>A0AAN7LLU0</accession>
<feature type="region of interest" description="Disordered" evidence="8">
    <location>
        <begin position="101"/>
        <end position="133"/>
    </location>
</feature>
<dbReference type="AlphaFoldDB" id="A0AAN7LLU0"/>
<keyword evidence="4" id="KW-0862">Zinc</keyword>
<keyword evidence="5" id="KW-0805">Transcription regulation</keyword>
<dbReference type="GO" id="GO:0003700">
    <property type="term" value="F:DNA-binding transcription factor activity"/>
    <property type="evidence" value="ECO:0007669"/>
    <property type="project" value="InterPro"/>
</dbReference>
<dbReference type="Proteomes" id="UP001346149">
    <property type="component" value="Unassembled WGS sequence"/>
</dbReference>
<comment type="caution">
    <text evidence="10">The sequence shown here is derived from an EMBL/GenBank/DDBJ whole genome shotgun (WGS) entry which is preliminary data.</text>
</comment>